<evidence type="ECO:0000313" key="4">
    <source>
        <dbReference type="Proteomes" id="UP000092086"/>
    </source>
</evidence>
<feature type="region of interest" description="Disordered" evidence="2">
    <location>
        <begin position="393"/>
        <end position="418"/>
    </location>
</feature>
<evidence type="ECO:0000256" key="2">
    <source>
        <dbReference type="SAM" id="MobiDB-lite"/>
    </source>
</evidence>
<dbReference type="EMBL" id="LZIT01000075">
    <property type="protein sequence ID" value="OBG42604.1"/>
    <property type="molecule type" value="Genomic_DNA"/>
</dbReference>
<dbReference type="GO" id="GO:0016491">
    <property type="term" value="F:oxidoreductase activity"/>
    <property type="evidence" value="ECO:0007669"/>
    <property type="project" value="UniProtKB-KW"/>
</dbReference>
<gene>
    <name evidence="3" type="ORF">A5672_11420</name>
</gene>
<sequence>MQPIDTAIVGAGPYGLSVAAHLRVAGIPHEVYGEPLDSWQHFMPQGMVLKSEPFASNLWDPARRFTYEKFLAEKGLPYRPVNDPIPVERFLEYAHWFRRHAVNEVNRTKVRRVSRLDGGFSLEFDDGTVNTARRVVVATGHMGFRRIPEQLQGLPDGLCMHSTALHDLRPYIGRDVTVIGAGASALESAALLREAGATTRVVARRKQITWNAVPRTDLTLLQKLRSPDAGIGPGWRAWAVSELPFLYRRVFRPAKRHSFFLTSWGPAGAFWLRERVEDKIDLLLEHHIVSAQAVDEQVRLELTGPSGPTEILTDHIVAATGYDVGLDRIECLDPALRAQLTREGPHASLNSHFETSVKGLFIVGLPAAPVFGPVQRFMFGAKHAAPAVTRGLRRRPGQQPLPTVATKPKAHVLQPDSA</sequence>
<accession>A0ABD6P6X6</accession>
<dbReference type="InterPro" id="IPR050982">
    <property type="entry name" value="Auxin_biosynth/cation_transpt"/>
</dbReference>
<name>A0ABD6P6X6_9MYCO</name>
<dbReference type="Pfam" id="PF13738">
    <property type="entry name" value="Pyr_redox_3"/>
    <property type="match status" value="1"/>
</dbReference>
<comment type="caution">
    <text evidence="3">The sequence shown here is derived from an EMBL/GenBank/DDBJ whole genome shotgun (WGS) entry which is preliminary data.</text>
</comment>
<evidence type="ECO:0000256" key="1">
    <source>
        <dbReference type="ARBA" id="ARBA00023002"/>
    </source>
</evidence>
<dbReference type="AlphaFoldDB" id="A0ABD6P6X6"/>
<proteinExistence type="predicted"/>
<dbReference type="InterPro" id="IPR036188">
    <property type="entry name" value="FAD/NAD-bd_sf"/>
</dbReference>
<dbReference type="PRINTS" id="PR00411">
    <property type="entry name" value="PNDRDTASEI"/>
</dbReference>
<dbReference type="SUPFAM" id="SSF51905">
    <property type="entry name" value="FAD/NAD(P)-binding domain"/>
    <property type="match status" value="1"/>
</dbReference>
<dbReference type="Proteomes" id="UP000092086">
    <property type="component" value="Unassembled WGS sequence"/>
</dbReference>
<reference evidence="3 4" key="1">
    <citation type="submission" date="2016-06" db="EMBL/GenBank/DDBJ databases">
        <authorList>
            <person name="Sutton G."/>
            <person name="Brinkac L."/>
            <person name="Sanka R."/>
            <person name="Adams M."/>
            <person name="Lau E."/>
            <person name="Sam S."/>
            <person name="Sreng N."/>
            <person name="Him V."/>
            <person name="Kerleguer A."/>
            <person name="Cheng S."/>
        </authorList>
    </citation>
    <scope>NUCLEOTIDE SEQUENCE [LARGE SCALE GENOMIC DNA]</scope>
    <source>
        <strain evidence="3 4">E2978</strain>
    </source>
</reference>
<protein>
    <submittedName>
        <fullName evidence="3">Uncharacterized protein</fullName>
    </submittedName>
</protein>
<dbReference type="PRINTS" id="PR00368">
    <property type="entry name" value="FADPNR"/>
</dbReference>
<dbReference type="Gene3D" id="3.50.50.60">
    <property type="entry name" value="FAD/NAD(P)-binding domain"/>
    <property type="match status" value="1"/>
</dbReference>
<dbReference type="PANTHER" id="PTHR43539:SF78">
    <property type="entry name" value="FLAVIN-CONTAINING MONOOXYGENASE"/>
    <property type="match status" value="1"/>
</dbReference>
<keyword evidence="1" id="KW-0560">Oxidoreductase</keyword>
<dbReference type="RefSeq" id="WP_068207243.1">
    <property type="nucleotide sequence ID" value="NZ_LZIT01000075.1"/>
</dbReference>
<evidence type="ECO:0000313" key="3">
    <source>
        <dbReference type="EMBL" id="OBG42604.1"/>
    </source>
</evidence>
<organism evidence="3 4">
    <name type="scientific">Mycobacterium alsense</name>
    <dbReference type="NCBI Taxonomy" id="324058"/>
    <lineage>
        <taxon>Bacteria</taxon>
        <taxon>Bacillati</taxon>
        <taxon>Actinomycetota</taxon>
        <taxon>Actinomycetes</taxon>
        <taxon>Mycobacteriales</taxon>
        <taxon>Mycobacteriaceae</taxon>
        <taxon>Mycobacterium</taxon>
    </lineage>
</organism>
<dbReference type="PANTHER" id="PTHR43539">
    <property type="entry name" value="FLAVIN-BINDING MONOOXYGENASE-LIKE PROTEIN (AFU_ORTHOLOGUE AFUA_4G09220)"/>
    <property type="match status" value="1"/>
</dbReference>